<evidence type="ECO:0000313" key="9">
    <source>
        <dbReference type="Proteomes" id="UP000754883"/>
    </source>
</evidence>
<dbReference type="SUPFAM" id="SSF103473">
    <property type="entry name" value="MFS general substrate transporter"/>
    <property type="match status" value="2"/>
</dbReference>
<dbReference type="PANTHER" id="PTHR23501">
    <property type="entry name" value="MAJOR FACILITATOR SUPERFAMILY"/>
    <property type="match status" value="1"/>
</dbReference>
<feature type="transmembrane region" description="Helical" evidence="7">
    <location>
        <begin position="372"/>
        <end position="390"/>
    </location>
</feature>
<feature type="transmembrane region" description="Helical" evidence="7">
    <location>
        <begin position="189"/>
        <end position="207"/>
    </location>
</feature>
<feature type="transmembrane region" description="Helical" evidence="7">
    <location>
        <begin position="330"/>
        <end position="352"/>
    </location>
</feature>
<evidence type="ECO:0000256" key="5">
    <source>
        <dbReference type="ARBA" id="ARBA00022989"/>
    </source>
</evidence>
<dbReference type="Gene3D" id="1.20.1250.20">
    <property type="entry name" value="MFS general substrate transporter like domains"/>
    <property type="match status" value="2"/>
</dbReference>
<feature type="transmembrane region" description="Helical" evidence="7">
    <location>
        <begin position="410"/>
        <end position="432"/>
    </location>
</feature>
<evidence type="ECO:0000256" key="7">
    <source>
        <dbReference type="SAM" id="Phobius"/>
    </source>
</evidence>
<dbReference type="FunFam" id="1.20.1250.20:FF:000284">
    <property type="entry name" value="Siderophore iron transporter mirB"/>
    <property type="match status" value="1"/>
</dbReference>
<dbReference type="GO" id="GO:0022857">
    <property type="term" value="F:transmembrane transporter activity"/>
    <property type="evidence" value="ECO:0007669"/>
    <property type="project" value="InterPro"/>
</dbReference>
<protein>
    <recommendedName>
        <fullName evidence="10">Siderophore iron transporter mirB</fullName>
    </recommendedName>
</protein>
<organism evidence="8 9">
    <name type="scientific">Clonostachys byssicola</name>
    <dbReference type="NCBI Taxonomy" id="160290"/>
    <lineage>
        <taxon>Eukaryota</taxon>
        <taxon>Fungi</taxon>
        <taxon>Dikarya</taxon>
        <taxon>Ascomycota</taxon>
        <taxon>Pezizomycotina</taxon>
        <taxon>Sordariomycetes</taxon>
        <taxon>Hypocreomycetidae</taxon>
        <taxon>Hypocreales</taxon>
        <taxon>Bionectriaceae</taxon>
        <taxon>Clonostachys</taxon>
    </lineage>
</organism>
<accession>A0A9N9Y148</accession>
<feature type="transmembrane region" description="Helical" evidence="7">
    <location>
        <begin position="248"/>
        <end position="272"/>
    </location>
</feature>
<feature type="transmembrane region" description="Helical" evidence="7">
    <location>
        <begin position="303"/>
        <end position="324"/>
    </location>
</feature>
<dbReference type="InterPro" id="IPR036259">
    <property type="entry name" value="MFS_trans_sf"/>
</dbReference>
<name>A0A9N9Y148_9HYPO</name>
<feature type="transmembrane region" description="Helical" evidence="7">
    <location>
        <begin position="219"/>
        <end position="242"/>
    </location>
</feature>
<feature type="transmembrane region" description="Helical" evidence="7">
    <location>
        <begin position="439"/>
        <end position="458"/>
    </location>
</feature>
<comment type="caution">
    <text evidence="8">The sequence shown here is derived from an EMBL/GenBank/DDBJ whole genome shotgun (WGS) entry which is preliminary data.</text>
</comment>
<gene>
    <name evidence="8" type="ORF">CBYS24578_00007593</name>
</gene>
<comment type="similarity">
    <text evidence="2">Belongs to the major facilitator superfamily.</text>
</comment>
<evidence type="ECO:0000256" key="3">
    <source>
        <dbReference type="ARBA" id="ARBA00022448"/>
    </source>
</evidence>
<dbReference type="InterPro" id="IPR011701">
    <property type="entry name" value="MFS"/>
</dbReference>
<reference evidence="8" key="1">
    <citation type="submission" date="2021-10" db="EMBL/GenBank/DDBJ databases">
        <authorList>
            <person name="Piombo E."/>
        </authorList>
    </citation>
    <scope>NUCLEOTIDE SEQUENCE</scope>
</reference>
<comment type="subcellular location">
    <subcellularLocation>
        <location evidence="1">Membrane</location>
        <topology evidence="1">Multi-pass membrane protein</topology>
    </subcellularLocation>
</comment>
<keyword evidence="3" id="KW-0813">Transport</keyword>
<dbReference type="Proteomes" id="UP000754883">
    <property type="component" value="Unassembled WGS sequence"/>
</dbReference>
<keyword evidence="6 7" id="KW-0472">Membrane</keyword>
<dbReference type="AlphaFoldDB" id="A0A9N9Y148"/>
<feature type="transmembrane region" description="Helical" evidence="7">
    <location>
        <begin position="464"/>
        <end position="484"/>
    </location>
</feature>
<evidence type="ECO:0000313" key="8">
    <source>
        <dbReference type="EMBL" id="CAG9980703.1"/>
    </source>
</evidence>
<evidence type="ECO:0000256" key="2">
    <source>
        <dbReference type="ARBA" id="ARBA00008335"/>
    </source>
</evidence>
<evidence type="ECO:0000256" key="1">
    <source>
        <dbReference type="ARBA" id="ARBA00004141"/>
    </source>
</evidence>
<keyword evidence="5 7" id="KW-1133">Transmembrane helix</keyword>
<evidence type="ECO:0000256" key="6">
    <source>
        <dbReference type="ARBA" id="ARBA00023136"/>
    </source>
</evidence>
<feature type="transmembrane region" description="Helical" evidence="7">
    <location>
        <begin position="578"/>
        <end position="597"/>
    </location>
</feature>
<dbReference type="Pfam" id="PF07690">
    <property type="entry name" value="MFS_1"/>
    <property type="match status" value="1"/>
</dbReference>
<sequence length="613" mass="67410">MGRESPEVAQANRLSDDFHTAAIRKEEATVTKTEADAQGGWDSDEPITADAQAGVQQIEATTNVWTKGALIFAYIWIWIICPVERVEEKEADERVCTDKTNLDFVDSMQQGTTGALTPYVTSAFSSHSLTPTVGIISGIIGGVSRLTLAKILDVLGRPTGYLICVILTTLGLIMMAACRDVEMYAAAQVFYWVGYNGIGYCLTIFIADTSSLRNRGLMFAYSNSPYIITMWLSGPISTAFLNGPGFRWAFGVFCIITPVITLPLWVLFVHYLKVARKQGLLPERKSDRTILQSIWHHRREFDALGLLLITAGLSLFLLSFNIYTLQPLGWKAPIVIAFIVLGGLLIVAFAVWEKWFAPVTFIPYSLLTDRTVLGACVLASTTFVSFYIWNSYFTSFLQVVNGLTITESSYVASIYSIGSCFWGVIVGLAIRYTGRFKWLALYVGVPLMMLGAGLMIRFRQPDVNIGYVVMCQIFIAFAGGTTVITQQVAAMAAASHQHVAVVIAVESMFSNVGGAIGSTVSSAIWQNVFPRALARHLPEDEQPNLLLIYGNLTRQLSYLEGTPARIAIQESYAEGQRYMLIGATCILVVGLGAVAMWRDIDVKEKKQVKGLVI</sequence>
<feature type="transmembrane region" description="Helical" evidence="7">
    <location>
        <begin position="160"/>
        <end position="177"/>
    </location>
</feature>
<dbReference type="EMBL" id="CABFNO020001317">
    <property type="protein sequence ID" value="CAG9980703.1"/>
    <property type="molecule type" value="Genomic_DNA"/>
</dbReference>
<dbReference type="PANTHER" id="PTHR23501:SF3">
    <property type="entry name" value="MAJOR FACILITATOR SUPERFAMILY (MFS) PROFILE DOMAIN-CONTAINING PROTEIN"/>
    <property type="match status" value="1"/>
</dbReference>
<keyword evidence="9" id="KW-1185">Reference proteome</keyword>
<keyword evidence="4 7" id="KW-0812">Transmembrane</keyword>
<dbReference type="OrthoDB" id="4078873at2759"/>
<evidence type="ECO:0000256" key="4">
    <source>
        <dbReference type="ARBA" id="ARBA00022692"/>
    </source>
</evidence>
<proteinExistence type="inferred from homology"/>
<dbReference type="GO" id="GO:0005886">
    <property type="term" value="C:plasma membrane"/>
    <property type="evidence" value="ECO:0007669"/>
    <property type="project" value="TreeGrafter"/>
</dbReference>
<evidence type="ECO:0008006" key="10">
    <source>
        <dbReference type="Google" id="ProtNLM"/>
    </source>
</evidence>